<dbReference type="EMBL" id="DF933818">
    <property type="protein sequence ID" value="GAM36982.1"/>
    <property type="molecule type" value="Genomic_DNA"/>
</dbReference>
<sequence length="400" mass="44968">MDYFTSQSETVTILKSQYEDLLRVARQFENLRESLLRGGVTQEDLDVLVNDAVAPLPVEENPVQKPYHQNQQSSNGTSLSTRKPPTGPASTNSRPNNKSTPPKTHKHDPYPSGDSIEEEEDDEQELEELEDPDAQTDEQQEQSPAADGLDDDDEQHTIEMRNLPDRCTHLDITRSIRGGALVQIYMRFTERMARVTFVDAAAAREFLAREKRIGFYIHNKKVDLSWSDREFSLRPYIKQSIVHNGATRNVIIRNTNANITPALIREHLDHIHNLIVINIKIDHTNRSICICTNSVHNAMFARSCMRSRATYKGMKIDFGVDECAAPWSSSLPASGSSLSATAPEYQASPTSLPRIKGRREMQQQQRQGSAGRSLSNRFDLLSLDSGTESDEGEESDDPDS</sequence>
<feature type="region of interest" description="Disordered" evidence="1">
    <location>
        <begin position="59"/>
        <end position="152"/>
    </location>
</feature>
<dbReference type="CDD" id="cd12261">
    <property type="entry name" value="RRM1_3_MRN1"/>
    <property type="match status" value="1"/>
</dbReference>
<feature type="compositionally biased region" description="Polar residues" evidence="1">
    <location>
        <begin position="67"/>
        <end position="102"/>
    </location>
</feature>
<name>A0A6V8H7V4_TALPI</name>
<reference evidence="3" key="1">
    <citation type="journal article" date="2015" name="Genome Announc.">
        <title>Draft genome sequence of Talaromyces cellulolyticus strain Y-94, a source of lignocellulosic biomass-degrading enzymes.</title>
        <authorList>
            <person name="Fujii T."/>
            <person name="Koike H."/>
            <person name="Sawayama S."/>
            <person name="Yano S."/>
            <person name="Inoue H."/>
        </authorList>
    </citation>
    <scope>NUCLEOTIDE SEQUENCE [LARGE SCALE GENOMIC DNA]</scope>
    <source>
        <strain evidence="3">Y-94</strain>
    </source>
</reference>
<feature type="compositionally biased region" description="Acidic residues" evidence="1">
    <location>
        <begin position="387"/>
        <end position="400"/>
    </location>
</feature>
<dbReference type="AlphaFoldDB" id="A0A6V8H7V4"/>
<proteinExistence type="predicted"/>
<evidence type="ECO:0000313" key="2">
    <source>
        <dbReference type="EMBL" id="GAM36982.1"/>
    </source>
</evidence>
<feature type="region of interest" description="Disordered" evidence="1">
    <location>
        <begin position="335"/>
        <end position="400"/>
    </location>
</feature>
<dbReference type="GO" id="GO:0003676">
    <property type="term" value="F:nucleic acid binding"/>
    <property type="evidence" value="ECO:0007669"/>
    <property type="project" value="InterPro"/>
</dbReference>
<keyword evidence="3" id="KW-1185">Reference proteome</keyword>
<evidence type="ECO:0000313" key="3">
    <source>
        <dbReference type="Proteomes" id="UP000053095"/>
    </source>
</evidence>
<dbReference type="SUPFAM" id="SSF54928">
    <property type="entry name" value="RNA-binding domain, RBD"/>
    <property type="match status" value="1"/>
</dbReference>
<feature type="compositionally biased region" description="Acidic residues" evidence="1">
    <location>
        <begin position="115"/>
        <end position="140"/>
    </location>
</feature>
<dbReference type="InterPro" id="IPR012677">
    <property type="entry name" value="Nucleotide-bd_a/b_plait_sf"/>
</dbReference>
<gene>
    <name evidence="2" type="ORF">TCE0_022f06510</name>
</gene>
<dbReference type="Proteomes" id="UP000053095">
    <property type="component" value="Unassembled WGS sequence"/>
</dbReference>
<dbReference type="InterPro" id="IPR035979">
    <property type="entry name" value="RBD_domain_sf"/>
</dbReference>
<organism evidence="2 3">
    <name type="scientific">Talaromyces pinophilus</name>
    <name type="common">Penicillium pinophilum</name>
    <dbReference type="NCBI Taxonomy" id="128442"/>
    <lineage>
        <taxon>Eukaryota</taxon>
        <taxon>Fungi</taxon>
        <taxon>Dikarya</taxon>
        <taxon>Ascomycota</taxon>
        <taxon>Pezizomycotina</taxon>
        <taxon>Eurotiomycetes</taxon>
        <taxon>Eurotiomycetidae</taxon>
        <taxon>Eurotiales</taxon>
        <taxon>Trichocomaceae</taxon>
        <taxon>Talaromyces</taxon>
        <taxon>Talaromyces sect. Talaromyces</taxon>
    </lineage>
</organism>
<evidence type="ECO:0008006" key="4">
    <source>
        <dbReference type="Google" id="ProtNLM"/>
    </source>
</evidence>
<evidence type="ECO:0000256" key="1">
    <source>
        <dbReference type="SAM" id="MobiDB-lite"/>
    </source>
</evidence>
<protein>
    <recommendedName>
        <fullName evidence="4">Negative regulator of differentiation 1</fullName>
    </recommendedName>
</protein>
<dbReference type="Gene3D" id="3.30.70.330">
    <property type="match status" value="1"/>
</dbReference>
<comment type="caution">
    <text evidence="2">The sequence shown here is derived from an EMBL/GenBank/DDBJ whole genome shotgun (WGS) entry which is preliminary data.</text>
</comment>
<feature type="compositionally biased region" description="Low complexity" evidence="1">
    <location>
        <begin position="362"/>
        <end position="375"/>
    </location>
</feature>
<accession>A0A6V8H7V4</accession>